<reference evidence="1" key="1">
    <citation type="journal article" date="2022" name="Int. J. Mol. Sci.">
        <title>Draft Genome of Tanacetum Coccineum: Genomic Comparison of Closely Related Tanacetum-Family Plants.</title>
        <authorList>
            <person name="Yamashiro T."/>
            <person name="Shiraishi A."/>
            <person name="Nakayama K."/>
            <person name="Satake H."/>
        </authorList>
    </citation>
    <scope>NUCLEOTIDE SEQUENCE</scope>
</reference>
<gene>
    <name evidence="1" type="ORF">Tco_0750433</name>
</gene>
<organism evidence="1 2">
    <name type="scientific">Tanacetum coccineum</name>
    <dbReference type="NCBI Taxonomy" id="301880"/>
    <lineage>
        <taxon>Eukaryota</taxon>
        <taxon>Viridiplantae</taxon>
        <taxon>Streptophyta</taxon>
        <taxon>Embryophyta</taxon>
        <taxon>Tracheophyta</taxon>
        <taxon>Spermatophyta</taxon>
        <taxon>Magnoliopsida</taxon>
        <taxon>eudicotyledons</taxon>
        <taxon>Gunneridae</taxon>
        <taxon>Pentapetalae</taxon>
        <taxon>asterids</taxon>
        <taxon>campanulids</taxon>
        <taxon>Asterales</taxon>
        <taxon>Asteraceae</taxon>
        <taxon>Asteroideae</taxon>
        <taxon>Anthemideae</taxon>
        <taxon>Anthemidinae</taxon>
        <taxon>Tanacetum</taxon>
    </lineage>
</organism>
<dbReference type="InterPro" id="IPR039537">
    <property type="entry name" value="Retrotran_Ty1/copia-like"/>
</dbReference>
<name>A0ABQ4Z4D3_9ASTR</name>
<dbReference type="PANTHER" id="PTHR42648:SF32">
    <property type="entry name" value="RIBONUCLEASE H-LIKE DOMAIN, GAG-PRE-INTEGRASE DOMAIN PROTEIN-RELATED"/>
    <property type="match status" value="1"/>
</dbReference>
<comment type="caution">
    <text evidence="1">The sequence shown here is derived from an EMBL/GenBank/DDBJ whole genome shotgun (WGS) entry which is preliminary data.</text>
</comment>
<reference evidence="1" key="2">
    <citation type="submission" date="2022-01" db="EMBL/GenBank/DDBJ databases">
        <authorList>
            <person name="Yamashiro T."/>
            <person name="Shiraishi A."/>
            <person name="Satake H."/>
            <person name="Nakayama K."/>
        </authorList>
    </citation>
    <scope>NUCLEOTIDE SEQUENCE</scope>
</reference>
<dbReference type="Proteomes" id="UP001151760">
    <property type="component" value="Unassembled WGS sequence"/>
</dbReference>
<keyword evidence="2" id="KW-1185">Reference proteome</keyword>
<dbReference type="InterPro" id="IPR012337">
    <property type="entry name" value="RNaseH-like_sf"/>
</dbReference>
<dbReference type="SUPFAM" id="SSF53098">
    <property type="entry name" value="Ribonuclease H-like"/>
    <property type="match status" value="1"/>
</dbReference>
<dbReference type="PANTHER" id="PTHR42648">
    <property type="entry name" value="TRANSPOSASE, PUTATIVE-RELATED"/>
    <property type="match status" value="1"/>
</dbReference>
<sequence length="209" mass="23449">MVLLKGEIVLLLKPLETMLIYAKAPLFLWAEAVATACYTQNRSIIRRRHGKTPYELLHDKTDLSYLHVFGALCYPNNNSEDLGKLQAKADIGIFIGYAPKKEILSYLQPTSGPGLQFMTLTTSSSRLVTNTIPQQPCNPPPRDDWDRLFQPMFDEYFNSPTIVVSPVPVANAPRAVDLADSLVSTQLTKMLHQQVSHQRESMSRDLTSS</sequence>
<proteinExistence type="predicted"/>
<dbReference type="EMBL" id="BQNB010010934">
    <property type="protein sequence ID" value="GJS83892.1"/>
    <property type="molecule type" value="Genomic_DNA"/>
</dbReference>
<evidence type="ECO:0000313" key="1">
    <source>
        <dbReference type="EMBL" id="GJS83892.1"/>
    </source>
</evidence>
<accession>A0ABQ4Z4D3</accession>
<protein>
    <submittedName>
        <fullName evidence="1">Retrovirus-related pol polyprotein from transposon TNT 1-94</fullName>
    </submittedName>
</protein>
<evidence type="ECO:0000313" key="2">
    <source>
        <dbReference type="Proteomes" id="UP001151760"/>
    </source>
</evidence>